<evidence type="ECO:0000256" key="1">
    <source>
        <dbReference type="ARBA" id="ARBA00022448"/>
    </source>
</evidence>
<dbReference type="PANTHER" id="PTHR19229:SF36">
    <property type="entry name" value="ATP-BINDING CASSETTE SUB-FAMILY A MEMBER 2"/>
    <property type="match status" value="1"/>
</dbReference>
<dbReference type="SUPFAM" id="SSF52540">
    <property type="entry name" value="P-loop containing nucleoside triphosphate hydrolases"/>
    <property type="match status" value="1"/>
</dbReference>
<dbReference type="EMBL" id="OB678568">
    <property type="protein sequence ID" value="CAD7236365.1"/>
    <property type="molecule type" value="Genomic_DNA"/>
</dbReference>
<feature type="non-terminal residue" evidence="3">
    <location>
        <position position="1"/>
    </location>
</feature>
<dbReference type="GO" id="GO:0016020">
    <property type="term" value="C:membrane"/>
    <property type="evidence" value="ECO:0007669"/>
    <property type="project" value="InterPro"/>
</dbReference>
<dbReference type="Gene3D" id="3.40.50.300">
    <property type="entry name" value="P-loop containing nucleotide triphosphate hydrolases"/>
    <property type="match status" value="1"/>
</dbReference>
<dbReference type="InterPro" id="IPR026082">
    <property type="entry name" value="ABCA"/>
</dbReference>
<accession>A0A7R8ZTX6</accession>
<keyword evidence="2" id="KW-0677">Repeat</keyword>
<keyword evidence="1" id="KW-0813">Transport</keyword>
<dbReference type="InterPro" id="IPR027417">
    <property type="entry name" value="P-loop_NTPase"/>
</dbReference>
<dbReference type="GO" id="GO:0140359">
    <property type="term" value="F:ABC-type transporter activity"/>
    <property type="evidence" value="ECO:0007669"/>
    <property type="project" value="InterPro"/>
</dbReference>
<name>A0A7R8ZTX6_9CRUS</name>
<evidence type="ECO:0000313" key="3">
    <source>
        <dbReference type="EMBL" id="CAD7236365.1"/>
    </source>
</evidence>
<organism evidence="3">
    <name type="scientific">Cyprideis torosa</name>
    <dbReference type="NCBI Taxonomy" id="163714"/>
    <lineage>
        <taxon>Eukaryota</taxon>
        <taxon>Metazoa</taxon>
        <taxon>Ecdysozoa</taxon>
        <taxon>Arthropoda</taxon>
        <taxon>Crustacea</taxon>
        <taxon>Oligostraca</taxon>
        <taxon>Ostracoda</taxon>
        <taxon>Podocopa</taxon>
        <taxon>Podocopida</taxon>
        <taxon>Cytherocopina</taxon>
        <taxon>Cytheroidea</taxon>
        <taxon>Cytherideidae</taxon>
        <taxon>Cyprideis</taxon>
    </lineage>
</organism>
<sequence>IVIMDEPTAAVDPGSRRAIWELILNERGGRTILITTHFMDEADYLGDRIAVLAYGEVQCCGSSLFLKKTLEVGYELVIEKEKGASTSKITRFVQSGIEEALLQQDVGVDLIYVLPSNATAEFSTNGAAFRLPCDCGASTGGGSTGGGSTPLSKLHYNCRDCIEGSQSYEARIKAKMVIAPEELHSEIEK</sequence>
<dbReference type="GO" id="GO:0005319">
    <property type="term" value="F:lipid transporter activity"/>
    <property type="evidence" value="ECO:0007669"/>
    <property type="project" value="TreeGrafter"/>
</dbReference>
<proteinExistence type="predicted"/>
<evidence type="ECO:0000256" key="2">
    <source>
        <dbReference type="ARBA" id="ARBA00022737"/>
    </source>
</evidence>
<dbReference type="AlphaFoldDB" id="A0A7R8ZTX6"/>
<reference evidence="3" key="1">
    <citation type="submission" date="2020-11" db="EMBL/GenBank/DDBJ databases">
        <authorList>
            <person name="Tran Van P."/>
        </authorList>
    </citation>
    <scope>NUCLEOTIDE SEQUENCE</scope>
</reference>
<dbReference type="OrthoDB" id="10255969at2759"/>
<dbReference type="PANTHER" id="PTHR19229">
    <property type="entry name" value="ATP-BINDING CASSETTE TRANSPORTER SUBFAMILY A ABCA"/>
    <property type="match status" value="1"/>
</dbReference>
<gene>
    <name evidence="3" type="ORF">CTOB1V02_LOCUS14180</name>
</gene>
<protein>
    <submittedName>
        <fullName evidence="3">Uncharacterized protein</fullName>
    </submittedName>
</protein>